<dbReference type="InterPro" id="IPR037012">
    <property type="entry name" value="NanQ/TabA/YiaL_sf"/>
</dbReference>
<dbReference type="InterPro" id="IPR004375">
    <property type="entry name" value="NanQ/TabA/YiaL"/>
</dbReference>
<keyword evidence="2" id="KW-1185">Reference proteome</keyword>
<dbReference type="PANTHER" id="PTHR34986:SF1">
    <property type="entry name" value="PROTEIN YIAL"/>
    <property type="match status" value="1"/>
</dbReference>
<accession>A0A4R1MIZ9</accession>
<name>A0A4R1MIZ9_9FIRM</name>
<proteinExistence type="predicted"/>
<evidence type="ECO:0000313" key="2">
    <source>
        <dbReference type="Proteomes" id="UP000294545"/>
    </source>
</evidence>
<organism evidence="1 2">
    <name type="scientific">Natranaerovirga hydrolytica</name>
    <dbReference type="NCBI Taxonomy" id="680378"/>
    <lineage>
        <taxon>Bacteria</taxon>
        <taxon>Bacillati</taxon>
        <taxon>Bacillota</taxon>
        <taxon>Clostridia</taxon>
        <taxon>Lachnospirales</taxon>
        <taxon>Natranaerovirgaceae</taxon>
        <taxon>Natranaerovirga</taxon>
    </lineage>
</organism>
<gene>
    <name evidence="1" type="ORF">EDC19_1873</name>
</gene>
<dbReference type="Proteomes" id="UP000294545">
    <property type="component" value="Unassembled WGS sequence"/>
</dbReference>
<comment type="caution">
    <text evidence="1">The sequence shown here is derived from an EMBL/GenBank/DDBJ whole genome shotgun (WGS) entry which is preliminary data.</text>
</comment>
<evidence type="ECO:0000313" key="1">
    <source>
        <dbReference type="EMBL" id="TCK92718.1"/>
    </source>
</evidence>
<dbReference type="GO" id="GO:0005829">
    <property type="term" value="C:cytosol"/>
    <property type="evidence" value="ECO:0007669"/>
    <property type="project" value="TreeGrafter"/>
</dbReference>
<dbReference type="OrthoDB" id="9792756at2"/>
<dbReference type="NCBIfam" id="TIGR00022">
    <property type="entry name" value="YhcH/YjgK/YiaL family protein"/>
    <property type="match status" value="1"/>
</dbReference>
<reference evidence="1 2" key="1">
    <citation type="submission" date="2019-03" db="EMBL/GenBank/DDBJ databases">
        <title>Genomic Encyclopedia of Type Strains, Phase IV (KMG-IV): sequencing the most valuable type-strain genomes for metagenomic binning, comparative biology and taxonomic classification.</title>
        <authorList>
            <person name="Goeker M."/>
        </authorList>
    </citation>
    <scope>NUCLEOTIDE SEQUENCE [LARGE SCALE GENOMIC DNA]</scope>
    <source>
        <strain evidence="1 2">DSM 24176</strain>
    </source>
</reference>
<dbReference type="AlphaFoldDB" id="A0A4R1MIZ9"/>
<sequence length="154" mass="18050">MLTSKLTLAEKYDYLSDDFIEAFEFLKNEDLSQLKEGTYPIKEDKIIVNVEEYLTIEASQVSFETHNKYFDIHYVVEGEEKFGYVNRSERDIKNEYNEIEDITFYKEPQKSGYVVLNKGDFVIVSPEDAHKPRCTVDKPCKVKKIVIKILAYPL</sequence>
<dbReference type="Gene3D" id="2.60.120.370">
    <property type="entry name" value="YhcH/YjgK/YiaL"/>
    <property type="match status" value="1"/>
</dbReference>
<dbReference type="EMBL" id="SMGQ01000013">
    <property type="protein sequence ID" value="TCK92718.1"/>
    <property type="molecule type" value="Genomic_DNA"/>
</dbReference>
<dbReference type="RefSeq" id="WP_132282578.1">
    <property type="nucleotide sequence ID" value="NZ_SMGQ01000013.1"/>
</dbReference>
<dbReference type="SUPFAM" id="SSF51197">
    <property type="entry name" value="Clavaminate synthase-like"/>
    <property type="match status" value="1"/>
</dbReference>
<dbReference type="PANTHER" id="PTHR34986">
    <property type="entry name" value="EVOLVED BETA-GALACTOSIDASE SUBUNIT BETA"/>
    <property type="match status" value="1"/>
</dbReference>
<dbReference type="Pfam" id="PF04074">
    <property type="entry name" value="DUF386"/>
    <property type="match status" value="1"/>
</dbReference>
<protein>
    <submittedName>
        <fullName evidence="1">YhcH/YjgK/YiaL family protein</fullName>
    </submittedName>
</protein>